<evidence type="ECO:0000313" key="1">
    <source>
        <dbReference type="EMBL" id="GFT28113.1"/>
    </source>
</evidence>
<comment type="caution">
    <text evidence="1">The sequence shown here is derived from an EMBL/GenBank/DDBJ whole genome shotgun (WGS) entry which is preliminary data.</text>
</comment>
<reference evidence="1" key="1">
    <citation type="submission" date="2020-08" db="EMBL/GenBank/DDBJ databases">
        <title>Multicomponent nature underlies the extraordinary mechanical properties of spider dragline silk.</title>
        <authorList>
            <person name="Kono N."/>
            <person name="Nakamura H."/>
            <person name="Mori M."/>
            <person name="Yoshida Y."/>
            <person name="Ohtoshi R."/>
            <person name="Malay A.D."/>
            <person name="Moran D.A.P."/>
            <person name="Tomita M."/>
            <person name="Numata K."/>
            <person name="Arakawa K."/>
        </authorList>
    </citation>
    <scope>NUCLEOTIDE SEQUENCE</scope>
</reference>
<name>A0A8X6TLG7_NEPPI</name>
<accession>A0A8X6TLG7</accession>
<evidence type="ECO:0000313" key="2">
    <source>
        <dbReference type="Proteomes" id="UP000887013"/>
    </source>
</evidence>
<dbReference type="Proteomes" id="UP000887013">
    <property type="component" value="Unassembled WGS sequence"/>
</dbReference>
<sequence>MERNGTGWMRVSDEFQEMAKVQRTFESFDEGTLTGSSEAGLLCSVLNRLARGGLDKRDVEESEVVIVPFVWQFGGRRTQDLPTTTHLLSNSSYKTGCDFANNDLQNSEDIDGRSFNG</sequence>
<keyword evidence="2" id="KW-1185">Reference proteome</keyword>
<dbReference type="EMBL" id="BMAW01012341">
    <property type="protein sequence ID" value="GFT28113.1"/>
    <property type="molecule type" value="Genomic_DNA"/>
</dbReference>
<protein>
    <submittedName>
        <fullName evidence="1">Uncharacterized protein</fullName>
    </submittedName>
</protein>
<gene>
    <name evidence="1" type="ORF">NPIL_534301</name>
</gene>
<proteinExistence type="predicted"/>
<organism evidence="1 2">
    <name type="scientific">Nephila pilipes</name>
    <name type="common">Giant wood spider</name>
    <name type="synonym">Nephila maculata</name>
    <dbReference type="NCBI Taxonomy" id="299642"/>
    <lineage>
        <taxon>Eukaryota</taxon>
        <taxon>Metazoa</taxon>
        <taxon>Ecdysozoa</taxon>
        <taxon>Arthropoda</taxon>
        <taxon>Chelicerata</taxon>
        <taxon>Arachnida</taxon>
        <taxon>Araneae</taxon>
        <taxon>Araneomorphae</taxon>
        <taxon>Entelegynae</taxon>
        <taxon>Araneoidea</taxon>
        <taxon>Nephilidae</taxon>
        <taxon>Nephila</taxon>
    </lineage>
</organism>
<dbReference type="AlphaFoldDB" id="A0A8X6TLG7"/>